<comment type="caution">
    <text evidence="7">The sequence shown here is derived from an EMBL/GenBank/DDBJ whole genome shotgun (WGS) entry which is preliminary data.</text>
</comment>
<gene>
    <name evidence="7" type="ORF">LSH36_26g02116</name>
</gene>
<evidence type="ECO:0000259" key="6">
    <source>
        <dbReference type="Pfam" id="PF04153"/>
    </source>
</evidence>
<keyword evidence="5" id="KW-1133">Transmembrane helix</keyword>
<dbReference type="GO" id="GO:0006355">
    <property type="term" value="P:regulation of DNA-templated transcription"/>
    <property type="evidence" value="ECO:0007669"/>
    <property type="project" value="InterPro"/>
</dbReference>
<dbReference type="AlphaFoldDB" id="A0AAD9NHP0"/>
<comment type="similarity">
    <text evidence="1">Belongs to the CNOT2/3/5 family.</text>
</comment>
<feature type="compositionally biased region" description="Polar residues" evidence="4">
    <location>
        <begin position="96"/>
        <end position="105"/>
    </location>
</feature>
<keyword evidence="3" id="KW-0804">Transcription</keyword>
<dbReference type="InterPro" id="IPR038635">
    <property type="entry name" value="CCR4-NOT_su2/3/5_C_sf"/>
</dbReference>
<feature type="domain" description="NOT2/NOT3/NOT5 C-terminal" evidence="6">
    <location>
        <begin position="243"/>
        <end position="342"/>
    </location>
</feature>
<feature type="compositionally biased region" description="Low complexity" evidence="4">
    <location>
        <begin position="58"/>
        <end position="86"/>
    </location>
</feature>
<evidence type="ECO:0000313" key="7">
    <source>
        <dbReference type="EMBL" id="KAK2167544.1"/>
    </source>
</evidence>
<sequence>MFNILLTEKPHANSMDHSGASNGGLVANSTSNSLDSSGSVPNASLPSPSIPPAPSPHSNPESGTATTQQQATTLSSLAQPSHHSQSVPPPAQSVSGTTVSPSLTESKVILNGPTSVGGLQPSSPMSQLTSLKSMAEQVVVSEGLIQQPSSESSTVSSLTVRNFLSGIQGFESTSLSSVSHSQSIPAPSSEQQQQQTQQQTPATPQTPETSTICLNPLLGVAPLGPQPLSKEHYYQLTMLDAAYHHLPHPSDSERLRHYLPRNPCPTPAYYPQTPPPHSDTVEFFQRLGTETLFFIFYYMEGTKAQYLAAKALKKQSWRFHTKYLMWFQRHEEPKTITEDYEQVLLELVLFLDGYILYLHCVCVCVYTRAYIHLILILIHFREHTSTLTMRNGANGRRRALPLSIDF</sequence>
<protein>
    <recommendedName>
        <fullName evidence="6">NOT2/NOT3/NOT5 C-terminal domain-containing protein</fullName>
    </recommendedName>
</protein>
<name>A0AAD9NHP0_9ANNE</name>
<feature type="compositionally biased region" description="Polar residues" evidence="4">
    <location>
        <begin position="120"/>
        <end position="130"/>
    </location>
</feature>
<accession>A0AAD9NHP0</accession>
<dbReference type="InterPro" id="IPR040168">
    <property type="entry name" value="Not2/3/5"/>
</dbReference>
<evidence type="ECO:0000313" key="8">
    <source>
        <dbReference type="Proteomes" id="UP001208570"/>
    </source>
</evidence>
<feature type="compositionally biased region" description="Low complexity" evidence="4">
    <location>
        <begin position="29"/>
        <end position="47"/>
    </location>
</feature>
<organism evidence="7 8">
    <name type="scientific">Paralvinella palmiformis</name>
    <dbReference type="NCBI Taxonomy" id="53620"/>
    <lineage>
        <taxon>Eukaryota</taxon>
        <taxon>Metazoa</taxon>
        <taxon>Spiralia</taxon>
        <taxon>Lophotrochozoa</taxon>
        <taxon>Annelida</taxon>
        <taxon>Polychaeta</taxon>
        <taxon>Sedentaria</taxon>
        <taxon>Canalipalpata</taxon>
        <taxon>Terebellida</taxon>
        <taxon>Terebelliformia</taxon>
        <taxon>Alvinellidae</taxon>
        <taxon>Paralvinella</taxon>
    </lineage>
</organism>
<dbReference type="PANTHER" id="PTHR23326">
    <property type="entry name" value="CCR4 NOT-RELATED"/>
    <property type="match status" value="1"/>
</dbReference>
<reference evidence="7" key="1">
    <citation type="journal article" date="2023" name="Mol. Biol. Evol.">
        <title>Third-Generation Sequencing Reveals the Adaptive Role of the Epigenome in Three Deep-Sea Polychaetes.</title>
        <authorList>
            <person name="Perez M."/>
            <person name="Aroh O."/>
            <person name="Sun Y."/>
            <person name="Lan Y."/>
            <person name="Juniper S.K."/>
            <person name="Young C.R."/>
            <person name="Angers B."/>
            <person name="Qian P.Y."/>
        </authorList>
    </citation>
    <scope>NUCLEOTIDE SEQUENCE</scope>
    <source>
        <strain evidence="7">P08H-3</strain>
    </source>
</reference>
<evidence type="ECO:0000256" key="1">
    <source>
        <dbReference type="ARBA" id="ARBA00007682"/>
    </source>
</evidence>
<evidence type="ECO:0000256" key="5">
    <source>
        <dbReference type="SAM" id="Phobius"/>
    </source>
</evidence>
<feature type="region of interest" description="Disordered" evidence="4">
    <location>
        <begin position="176"/>
        <end position="211"/>
    </location>
</feature>
<dbReference type="GO" id="GO:2000036">
    <property type="term" value="P:regulation of stem cell population maintenance"/>
    <property type="evidence" value="ECO:0007669"/>
    <property type="project" value="UniProtKB-ARBA"/>
</dbReference>
<dbReference type="EMBL" id="JAODUP010000026">
    <property type="protein sequence ID" value="KAK2167544.1"/>
    <property type="molecule type" value="Genomic_DNA"/>
</dbReference>
<dbReference type="Gene3D" id="2.30.30.1020">
    <property type="entry name" value="CCR4-NOT complex subunit 2/3/5, C-terminal domain"/>
    <property type="match status" value="1"/>
</dbReference>
<keyword evidence="5" id="KW-0812">Transmembrane</keyword>
<dbReference type="Pfam" id="PF04153">
    <property type="entry name" value="NOT2_3_5_C"/>
    <property type="match status" value="1"/>
</dbReference>
<keyword evidence="5" id="KW-0472">Membrane</keyword>
<feature type="compositionally biased region" description="Pro residues" evidence="4">
    <location>
        <begin position="48"/>
        <end position="57"/>
    </location>
</feature>
<keyword evidence="8" id="KW-1185">Reference proteome</keyword>
<evidence type="ECO:0000256" key="4">
    <source>
        <dbReference type="SAM" id="MobiDB-lite"/>
    </source>
</evidence>
<proteinExistence type="inferred from homology"/>
<keyword evidence="2" id="KW-0805">Transcription regulation</keyword>
<evidence type="ECO:0000256" key="3">
    <source>
        <dbReference type="ARBA" id="ARBA00023163"/>
    </source>
</evidence>
<dbReference type="GO" id="GO:0030015">
    <property type="term" value="C:CCR4-NOT core complex"/>
    <property type="evidence" value="ECO:0007669"/>
    <property type="project" value="InterPro"/>
</dbReference>
<dbReference type="Proteomes" id="UP001208570">
    <property type="component" value="Unassembled WGS sequence"/>
</dbReference>
<dbReference type="InterPro" id="IPR007282">
    <property type="entry name" value="NOT2/3/5_C"/>
</dbReference>
<feature type="transmembrane region" description="Helical" evidence="5">
    <location>
        <begin position="354"/>
        <end position="380"/>
    </location>
</feature>
<evidence type="ECO:0000256" key="2">
    <source>
        <dbReference type="ARBA" id="ARBA00023015"/>
    </source>
</evidence>
<feature type="region of interest" description="Disordered" evidence="4">
    <location>
        <begin position="1"/>
        <end position="130"/>
    </location>
</feature>